<dbReference type="EMBL" id="CP072648">
    <property type="protein sequence ID" value="QUW03652.1"/>
    <property type="molecule type" value="Genomic_DNA"/>
</dbReference>
<organism evidence="1 2">
    <name type="scientific">Chloracidobacterium validum</name>
    <dbReference type="NCBI Taxonomy" id="2821543"/>
    <lineage>
        <taxon>Bacteria</taxon>
        <taxon>Pseudomonadati</taxon>
        <taxon>Acidobacteriota</taxon>
        <taxon>Terriglobia</taxon>
        <taxon>Terriglobales</taxon>
        <taxon>Acidobacteriaceae</taxon>
        <taxon>Chloracidobacterium</taxon>
    </lineage>
</organism>
<sequence length="380" mass="42327">MNIAFISTMEGSPWGGSEELWSRAARHLLEAGWEVHANVKYWPTPAPAIEALAAVGIQVAFRRLDRYKKLQSLLHRLGGGGYVPPVHLASRRWLERVRPAAVVISQGANFDEWSLFFAEECHRLARPYAILTQANSLLWMPSDALVAPVTRMFTQAARAYFVSEGNRQLLEKQIGQPLGNAEVIFNPFNVDAEARPPWPDTDCPLRLGCVARMEPSAKGQDILLETLALPKWRAREVRVTLAGTGPWEGGLRRYAEQLGLASVHFAGFVSDMATFWREHHALVLPSRHEGMPLALIEAMLCGRPAIVTDVPGNAELLEDGVTGFIARAPDVVSLDEALERAYDRRATWRAMGERAAEMIRHRLPSDPAQVFADKLREIFA</sequence>
<dbReference type="Proteomes" id="UP000676506">
    <property type="component" value="Chromosome 1"/>
</dbReference>
<dbReference type="Pfam" id="PF13692">
    <property type="entry name" value="Glyco_trans_1_4"/>
    <property type="match status" value="1"/>
</dbReference>
<dbReference type="RefSeq" id="WP_211429542.1">
    <property type="nucleotide sequence ID" value="NZ_CP072648.1"/>
</dbReference>
<dbReference type="CDD" id="cd03801">
    <property type="entry name" value="GT4_PimA-like"/>
    <property type="match status" value="1"/>
</dbReference>
<evidence type="ECO:0000313" key="1">
    <source>
        <dbReference type="EMBL" id="QUW03652.1"/>
    </source>
</evidence>
<dbReference type="PANTHER" id="PTHR12526:SF636">
    <property type="entry name" value="BLL3647 PROTEIN"/>
    <property type="match status" value="1"/>
</dbReference>
<proteinExistence type="predicted"/>
<dbReference type="Gene3D" id="3.40.50.2000">
    <property type="entry name" value="Glycogen Phosphorylase B"/>
    <property type="match status" value="2"/>
</dbReference>
<accession>A0ABX8B9P0</accession>
<gene>
    <name evidence="1" type="ORF">J8C06_04235</name>
</gene>
<reference evidence="1 2" key="1">
    <citation type="submission" date="2021-03" db="EMBL/GenBank/DDBJ databases">
        <title>Genomic and phenotypic characterization of Chloracidobacterium isolates provides evidence for multiple species.</title>
        <authorList>
            <person name="Saini M.K."/>
            <person name="Costas A.M.G."/>
            <person name="Tank M."/>
            <person name="Bryant D.A."/>
        </authorList>
    </citation>
    <scope>NUCLEOTIDE SEQUENCE [LARGE SCALE GENOMIC DNA]</scope>
    <source>
        <strain evidence="1 2">BV2-C</strain>
    </source>
</reference>
<evidence type="ECO:0000313" key="2">
    <source>
        <dbReference type="Proteomes" id="UP000676506"/>
    </source>
</evidence>
<keyword evidence="2" id="KW-1185">Reference proteome</keyword>
<dbReference type="PANTHER" id="PTHR12526">
    <property type="entry name" value="GLYCOSYLTRANSFERASE"/>
    <property type="match status" value="1"/>
</dbReference>
<dbReference type="SUPFAM" id="SSF53756">
    <property type="entry name" value="UDP-Glycosyltransferase/glycogen phosphorylase"/>
    <property type="match status" value="1"/>
</dbReference>
<name>A0ABX8B9P0_9BACT</name>
<protein>
    <submittedName>
        <fullName evidence="1">Glycosyltransferase family 4 protein</fullName>
    </submittedName>
</protein>